<gene>
    <name evidence="1" type="ORF">RRG08_052958</name>
</gene>
<dbReference type="EMBL" id="JAWDGP010003795">
    <property type="protein sequence ID" value="KAK3770618.1"/>
    <property type="molecule type" value="Genomic_DNA"/>
</dbReference>
<name>A0AAE0ZJI2_9GAST</name>
<sequence length="141" mass="15618">MVDCSIATDESVSVIVIRYVKMVDCSIATDESVSVLIEIRYVKMVDCNVSMTKEKTKLACLVDPVRTTLLHVYHLGKNRASVRIDQRLTDEPHNMTFANGPAVSILSRLCCGPVNRPTSSRCQKADRAVDIQFPISLPGIH</sequence>
<reference evidence="1" key="1">
    <citation type="journal article" date="2023" name="G3 (Bethesda)">
        <title>A reference genome for the long-term kleptoplast-retaining sea slug Elysia crispata morphotype clarki.</title>
        <authorList>
            <person name="Eastman K.E."/>
            <person name="Pendleton A.L."/>
            <person name="Shaikh M.A."/>
            <person name="Suttiyut T."/>
            <person name="Ogas R."/>
            <person name="Tomko P."/>
            <person name="Gavelis G."/>
            <person name="Widhalm J.R."/>
            <person name="Wisecaver J.H."/>
        </authorList>
    </citation>
    <scope>NUCLEOTIDE SEQUENCE</scope>
    <source>
        <strain evidence="1">ECLA1</strain>
    </source>
</reference>
<keyword evidence="2" id="KW-1185">Reference proteome</keyword>
<proteinExistence type="predicted"/>
<dbReference type="Proteomes" id="UP001283361">
    <property type="component" value="Unassembled WGS sequence"/>
</dbReference>
<organism evidence="1 2">
    <name type="scientific">Elysia crispata</name>
    <name type="common">lettuce slug</name>
    <dbReference type="NCBI Taxonomy" id="231223"/>
    <lineage>
        <taxon>Eukaryota</taxon>
        <taxon>Metazoa</taxon>
        <taxon>Spiralia</taxon>
        <taxon>Lophotrochozoa</taxon>
        <taxon>Mollusca</taxon>
        <taxon>Gastropoda</taxon>
        <taxon>Heterobranchia</taxon>
        <taxon>Euthyneura</taxon>
        <taxon>Panpulmonata</taxon>
        <taxon>Sacoglossa</taxon>
        <taxon>Placobranchoidea</taxon>
        <taxon>Plakobranchidae</taxon>
        <taxon>Elysia</taxon>
    </lineage>
</organism>
<accession>A0AAE0ZJI2</accession>
<evidence type="ECO:0000313" key="2">
    <source>
        <dbReference type="Proteomes" id="UP001283361"/>
    </source>
</evidence>
<dbReference type="AlphaFoldDB" id="A0AAE0ZJI2"/>
<comment type="caution">
    <text evidence="1">The sequence shown here is derived from an EMBL/GenBank/DDBJ whole genome shotgun (WGS) entry which is preliminary data.</text>
</comment>
<protein>
    <submittedName>
        <fullName evidence="1">Uncharacterized protein</fullName>
    </submittedName>
</protein>
<evidence type="ECO:0000313" key="1">
    <source>
        <dbReference type="EMBL" id="KAK3770618.1"/>
    </source>
</evidence>